<name>A0A512SZ68_9MICO</name>
<dbReference type="EMBL" id="BKBA01000004">
    <property type="protein sequence ID" value="GEQ13236.1"/>
    <property type="molecule type" value="Genomic_DNA"/>
</dbReference>
<reference evidence="2 3" key="1">
    <citation type="submission" date="2019-07" db="EMBL/GenBank/DDBJ databases">
        <title>Whole genome shotgun sequence of Knoellia locipacati NBRC 109775.</title>
        <authorList>
            <person name="Hosoyama A."/>
            <person name="Uohara A."/>
            <person name="Ohji S."/>
            <person name="Ichikawa N."/>
        </authorList>
    </citation>
    <scope>NUCLEOTIDE SEQUENCE [LARGE SCALE GENOMIC DNA]</scope>
    <source>
        <strain evidence="2 3">NBRC 109775</strain>
    </source>
</reference>
<comment type="caution">
    <text evidence="2">The sequence shown here is derived from an EMBL/GenBank/DDBJ whole genome shotgun (WGS) entry which is preliminary data.</text>
</comment>
<evidence type="ECO:0000313" key="3">
    <source>
        <dbReference type="Proteomes" id="UP000321793"/>
    </source>
</evidence>
<dbReference type="GO" id="GO:0016747">
    <property type="term" value="F:acyltransferase activity, transferring groups other than amino-acyl groups"/>
    <property type="evidence" value="ECO:0007669"/>
    <property type="project" value="InterPro"/>
</dbReference>
<dbReference type="Gene3D" id="3.40.630.30">
    <property type="match status" value="1"/>
</dbReference>
<dbReference type="InterPro" id="IPR000182">
    <property type="entry name" value="GNAT_dom"/>
</dbReference>
<dbReference type="SUPFAM" id="SSF55729">
    <property type="entry name" value="Acyl-CoA N-acyltransferases (Nat)"/>
    <property type="match status" value="1"/>
</dbReference>
<sequence>MTSAADLVVDAWRGRHRPADGSWQRIAPWRTDLYAVLAFTGHAAVSAPPEVSDDDLTAWGVDGFGGAHDPRVMARLVGDTGWVDVLDAVLVAPGTGGDADGGALVERPDLVEHPRAVHAAEVRDDVSVHGWPGRDDVVVTLGRSFGGLAVVSYEVAPSARGTGLGTRTVREARALVPAGEPVLALVSPGNVASLRAALAAGFEPVGSVQLYRP</sequence>
<evidence type="ECO:0000313" key="2">
    <source>
        <dbReference type="EMBL" id="GEQ13236.1"/>
    </source>
</evidence>
<keyword evidence="3" id="KW-1185">Reference proteome</keyword>
<feature type="domain" description="N-acetyltransferase" evidence="1">
    <location>
        <begin position="89"/>
        <end position="213"/>
    </location>
</feature>
<evidence type="ECO:0000259" key="1">
    <source>
        <dbReference type="PROSITE" id="PS51186"/>
    </source>
</evidence>
<dbReference type="RefSeq" id="WP_186827939.1">
    <property type="nucleotide sequence ID" value="NZ_BAABDN010000001.1"/>
</dbReference>
<gene>
    <name evidence="2" type="ORF">KLO01_12830</name>
</gene>
<protein>
    <recommendedName>
        <fullName evidence="1">N-acetyltransferase domain-containing protein</fullName>
    </recommendedName>
</protein>
<dbReference type="InterPro" id="IPR016181">
    <property type="entry name" value="Acyl_CoA_acyltransferase"/>
</dbReference>
<proteinExistence type="predicted"/>
<dbReference type="Proteomes" id="UP000321793">
    <property type="component" value="Unassembled WGS sequence"/>
</dbReference>
<dbReference type="AlphaFoldDB" id="A0A512SZ68"/>
<organism evidence="2 3">
    <name type="scientific">Knoellia locipacati</name>
    <dbReference type="NCBI Taxonomy" id="882824"/>
    <lineage>
        <taxon>Bacteria</taxon>
        <taxon>Bacillati</taxon>
        <taxon>Actinomycetota</taxon>
        <taxon>Actinomycetes</taxon>
        <taxon>Micrococcales</taxon>
        <taxon>Intrasporangiaceae</taxon>
        <taxon>Knoellia</taxon>
    </lineage>
</organism>
<dbReference type="PROSITE" id="PS51186">
    <property type="entry name" value="GNAT"/>
    <property type="match status" value="1"/>
</dbReference>
<accession>A0A512SZ68</accession>